<dbReference type="EMBL" id="GG683102">
    <property type="protein sequence ID" value="EER02498.1"/>
    <property type="molecule type" value="Genomic_DNA"/>
</dbReference>
<organism evidence="2">
    <name type="scientific">Perkinsus marinus (strain ATCC 50983 / TXsc)</name>
    <dbReference type="NCBI Taxonomy" id="423536"/>
    <lineage>
        <taxon>Eukaryota</taxon>
        <taxon>Sar</taxon>
        <taxon>Alveolata</taxon>
        <taxon>Perkinsozoa</taxon>
        <taxon>Perkinsea</taxon>
        <taxon>Perkinsida</taxon>
        <taxon>Perkinsidae</taxon>
        <taxon>Perkinsus</taxon>
    </lineage>
</organism>
<protein>
    <submittedName>
        <fullName evidence="1">Uncharacterized protein</fullName>
    </submittedName>
</protein>
<name>C5LL81_PERM5</name>
<proteinExistence type="predicted"/>
<dbReference type="GeneID" id="9047520"/>
<evidence type="ECO:0000313" key="2">
    <source>
        <dbReference type="Proteomes" id="UP000007800"/>
    </source>
</evidence>
<gene>
    <name evidence="1" type="ORF">Pmar_PMAR004861</name>
</gene>
<evidence type="ECO:0000313" key="1">
    <source>
        <dbReference type="EMBL" id="EER02498.1"/>
    </source>
</evidence>
<sequence>MVNAERLREEGDHRSLCSRLADLEELLGVADEKLEEVERTVEAAIGHAEEFLEMSKAAEEESITALQETEQKVV</sequence>
<accession>C5LL81</accession>
<dbReference type="Proteomes" id="UP000007800">
    <property type="component" value="Unassembled WGS sequence"/>
</dbReference>
<reference evidence="1 2" key="1">
    <citation type="submission" date="2008-07" db="EMBL/GenBank/DDBJ databases">
        <authorList>
            <person name="El-Sayed N."/>
            <person name="Caler E."/>
            <person name="Inman J."/>
            <person name="Amedeo P."/>
            <person name="Hass B."/>
            <person name="Wortman J."/>
        </authorList>
    </citation>
    <scope>NUCLEOTIDE SEQUENCE [LARGE SCALE GENOMIC DNA]</scope>
    <source>
        <strain evidence="2">ATCC 50983 / TXsc</strain>
    </source>
</reference>
<dbReference type="InParanoid" id="C5LL81"/>
<dbReference type="AlphaFoldDB" id="C5LL81"/>
<dbReference type="RefSeq" id="XP_002769780.1">
    <property type="nucleotide sequence ID" value="XM_002769734.1"/>
</dbReference>
<keyword evidence="2" id="KW-1185">Reference proteome</keyword>